<organism evidence="1 2">
    <name type="scientific">Romeriopsis navalis LEGE 11480</name>
    <dbReference type="NCBI Taxonomy" id="2777977"/>
    <lineage>
        <taxon>Bacteria</taxon>
        <taxon>Bacillati</taxon>
        <taxon>Cyanobacteriota</taxon>
        <taxon>Cyanophyceae</taxon>
        <taxon>Leptolyngbyales</taxon>
        <taxon>Leptolyngbyaceae</taxon>
        <taxon>Romeriopsis</taxon>
        <taxon>Romeriopsis navalis</taxon>
    </lineage>
</organism>
<sequence>MTKSRNQRSTESLAPIKDLQTRLDRQCDPNTKAWFEAYLKGVIPYRGLKLPQVRSHLK</sequence>
<accession>A0A928Z7N7</accession>
<reference evidence="1" key="1">
    <citation type="submission" date="2020-10" db="EMBL/GenBank/DDBJ databases">
        <authorList>
            <person name="Castelo-Branco R."/>
            <person name="Eusebio N."/>
            <person name="Adriana R."/>
            <person name="Vieira A."/>
            <person name="Brugerolle De Fraissinette N."/>
            <person name="Rezende De Castro R."/>
            <person name="Schneider M.P."/>
            <person name="Vasconcelos V."/>
            <person name="Leao P.N."/>
        </authorList>
    </citation>
    <scope>NUCLEOTIDE SEQUENCE</scope>
    <source>
        <strain evidence="1">LEGE 11480</strain>
    </source>
</reference>
<dbReference type="EMBL" id="JADEXQ010000179">
    <property type="protein sequence ID" value="MBE9033335.1"/>
    <property type="molecule type" value="Genomic_DNA"/>
</dbReference>
<dbReference type="RefSeq" id="WP_264328143.1">
    <property type="nucleotide sequence ID" value="NZ_JADEXQ010000179.1"/>
</dbReference>
<comment type="caution">
    <text evidence="1">The sequence shown here is derived from an EMBL/GenBank/DDBJ whole genome shotgun (WGS) entry which is preliminary data.</text>
</comment>
<keyword evidence="2" id="KW-1185">Reference proteome</keyword>
<proteinExistence type="predicted"/>
<dbReference type="Proteomes" id="UP000625316">
    <property type="component" value="Unassembled WGS sequence"/>
</dbReference>
<evidence type="ECO:0000313" key="1">
    <source>
        <dbReference type="EMBL" id="MBE9033335.1"/>
    </source>
</evidence>
<protein>
    <submittedName>
        <fullName evidence="1">Uncharacterized protein</fullName>
    </submittedName>
</protein>
<dbReference type="AlphaFoldDB" id="A0A928Z7N7"/>
<evidence type="ECO:0000313" key="2">
    <source>
        <dbReference type="Proteomes" id="UP000625316"/>
    </source>
</evidence>
<gene>
    <name evidence="1" type="ORF">IQ266_26735</name>
</gene>
<name>A0A928Z7N7_9CYAN</name>